<dbReference type="PANTHER" id="PTHR10858">
    <property type="entry name" value="DEOXYRIBONUCLEASE II"/>
    <property type="match status" value="1"/>
</dbReference>
<dbReference type="PANTHER" id="PTHR10858:SF23">
    <property type="entry name" value="DEOXYRIBONUCLEASE II"/>
    <property type="match status" value="1"/>
</dbReference>
<comment type="similarity">
    <text evidence="1">Belongs to the DNase II family.</text>
</comment>
<sequence length="582" mass="67312">MNRVIKLLIYILFLDFLVVQCDISCKNRDGNDVKWWIYLADTVRGGPKNSFDQGLYIDSKMVQDKVPIRKVVPIDDEEEDEEDEEKEDNKYFFAELMKIHLDSINKANEDIDIDQLDCGKYVTKEWFHELDKGKANPYDKATIKEAHLKLLLSIDKTNSKGFYISHSMPMPVNSDMESNLFKTKTEVQYSQHAFCNSLKNQEDIDVFVKILKVVKARPLHTTCPSFEPEPTETEQAKECDKKWFEHTDKLATDISGLLIIKKLLRDPDSYKTTRDYCMVKRTDGDDVPWAPIVLGDFELTGRYQHVRKEKSNKQIAAQPKPVVTVNNYEIIDRCFREKFKLSLFSEQDPIEIERTKEDAPQKDSMEYCTATHNIGMDPWLIVAEHYKSFFFVNTDQTAFPTMVGDDFGLFVIHSWENGFSGQPGMIKKNHEKIMFSIEKDKEIFCLGDSNRNDKSPHHSGSIYCIKNKELVDDLFTNLVGYNKYRMINFANDESLTKLGVVSKNTHGYCYTDTYSIFFPLDTVSTDIKISNTKSYMPPPRKQPGRPSPPSKYQLAMKNIAKNVAEGTPLKRQKISRYSPFNK</sequence>
<dbReference type="RefSeq" id="XP_020437662.1">
    <property type="nucleotide sequence ID" value="XM_020572519.1"/>
</dbReference>
<evidence type="ECO:0000256" key="3">
    <source>
        <dbReference type="SAM" id="MobiDB-lite"/>
    </source>
</evidence>
<evidence type="ECO:0000256" key="1">
    <source>
        <dbReference type="ARBA" id="ARBA00007527"/>
    </source>
</evidence>
<dbReference type="Pfam" id="PF03265">
    <property type="entry name" value="DNase_II"/>
    <property type="match status" value="2"/>
</dbReference>
<feature type="region of interest" description="Disordered" evidence="3">
    <location>
        <begin position="531"/>
        <end position="552"/>
    </location>
</feature>
<gene>
    <name evidence="5" type="ORF">PPL_01513</name>
</gene>
<keyword evidence="6" id="KW-1185">Reference proteome</keyword>
<organism evidence="5 6">
    <name type="scientific">Heterostelium pallidum (strain ATCC 26659 / Pp 5 / PN500)</name>
    <name type="common">Cellular slime mold</name>
    <name type="synonym">Polysphondylium pallidum</name>
    <dbReference type="NCBI Taxonomy" id="670386"/>
    <lineage>
        <taxon>Eukaryota</taxon>
        <taxon>Amoebozoa</taxon>
        <taxon>Evosea</taxon>
        <taxon>Eumycetozoa</taxon>
        <taxon>Dictyostelia</taxon>
        <taxon>Acytosteliales</taxon>
        <taxon>Acytosteliaceae</taxon>
        <taxon>Heterostelium</taxon>
    </lineage>
</organism>
<dbReference type="EMBL" id="ADBJ01000007">
    <property type="protein sequence ID" value="EFA85554.1"/>
    <property type="molecule type" value="Genomic_DNA"/>
</dbReference>
<evidence type="ECO:0000313" key="5">
    <source>
        <dbReference type="EMBL" id="EFA85554.1"/>
    </source>
</evidence>
<evidence type="ECO:0000313" key="6">
    <source>
        <dbReference type="Proteomes" id="UP000001396"/>
    </source>
</evidence>
<dbReference type="OMA" id="MINFAND"/>
<comment type="caution">
    <text evidence="5">The sequence shown here is derived from an EMBL/GenBank/DDBJ whole genome shotgun (WGS) entry which is preliminary data.</text>
</comment>
<feature type="compositionally biased region" description="Pro residues" evidence="3">
    <location>
        <begin position="536"/>
        <end position="549"/>
    </location>
</feature>
<dbReference type="AlphaFoldDB" id="D3AZH1"/>
<keyword evidence="2" id="KW-0378">Hydrolase</keyword>
<protein>
    <submittedName>
        <fullName evidence="5">Uncharacterized protein</fullName>
    </submittedName>
</protein>
<proteinExistence type="inferred from homology"/>
<accession>D3AZH1</accession>
<dbReference type="GeneID" id="31357041"/>
<dbReference type="InParanoid" id="D3AZH1"/>
<dbReference type="InterPro" id="IPR004947">
    <property type="entry name" value="DNase_II"/>
</dbReference>
<evidence type="ECO:0000256" key="2">
    <source>
        <dbReference type="ARBA" id="ARBA00022801"/>
    </source>
</evidence>
<reference evidence="5 6" key="1">
    <citation type="journal article" date="2011" name="Genome Res.">
        <title>Phylogeny-wide analysis of social amoeba genomes highlights ancient origins for complex intercellular communication.</title>
        <authorList>
            <person name="Heidel A.J."/>
            <person name="Lawal H.M."/>
            <person name="Felder M."/>
            <person name="Schilde C."/>
            <person name="Helps N.R."/>
            <person name="Tunggal B."/>
            <person name="Rivero F."/>
            <person name="John U."/>
            <person name="Schleicher M."/>
            <person name="Eichinger L."/>
            <person name="Platzer M."/>
            <person name="Noegel A.A."/>
            <person name="Schaap P."/>
            <person name="Gloeckner G."/>
        </authorList>
    </citation>
    <scope>NUCLEOTIDE SEQUENCE [LARGE SCALE GENOMIC DNA]</scope>
    <source>
        <strain evidence="6">ATCC 26659 / Pp 5 / PN500</strain>
    </source>
</reference>
<dbReference type="GO" id="GO:0004531">
    <property type="term" value="F:deoxyribonuclease II activity"/>
    <property type="evidence" value="ECO:0007669"/>
    <property type="project" value="InterPro"/>
</dbReference>
<keyword evidence="4" id="KW-0732">Signal</keyword>
<name>D3AZH1_HETP5</name>
<evidence type="ECO:0000256" key="4">
    <source>
        <dbReference type="SAM" id="SignalP"/>
    </source>
</evidence>
<dbReference type="Proteomes" id="UP000001396">
    <property type="component" value="Unassembled WGS sequence"/>
</dbReference>
<feature type="chain" id="PRO_5003041184" evidence="4">
    <location>
        <begin position="22"/>
        <end position="582"/>
    </location>
</feature>
<feature type="signal peptide" evidence="4">
    <location>
        <begin position="1"/>
        <end position="21"/>
    </location>
</feature>